<dbReference type="PROSITE" id="PS00213">
    <property type="entry name" value="LIPOCALIN"/>
    <property type="match status" value="2"/>
</dbReference>
<evidence type="ECO:0000256" key="2">
    <source>
        <dbReference type="ARBA" id="ARBA00023283"/>
    </source>
</evidence>
<keyword evidence="2" id="KW-0873">Pyrrolidone carboxylic acid</keyword>
<dbReference type="CDD" id="cd19437">
    <property type="entry name" value="lipocalin_apoD-like"/>
    <property type="match status" value="1"/>
</dbReference>
<dbReference type="InterPro" id="IPR022272">
    <property type="entry name" value="Lipocalin_CS"/>
</dbReference>
<keyword evidence="3" id="KW-0812">Transmembrane</keyword>
<dbReference type="Pfam" id="PF00061">
    <property type="entry name" value="Lipocalin"/>
    <property type="match status" value="1"/>
</dbReference>
<protein>
    <recommendedName>
        <fullName evidence="1">Apolipoprotein D</fullName>
    </recommendedName>
</protein>
<keyword evidence="3" id="KW-0472">Membrane</keyword>
<evidence type="ECO:0000256" key="3">
    <source>
        <dbReference type="SAM" id="Phobius"/>
    </source>
</evidence>
<gene>
    <name evidence="7" type="primary">LOC108558043</name>
</gene>
<reference evidence="7" key="1">
    <citation type="submission" date="2025-08" db="UniProtKB">
        <authorList>
            <consortium name="RefSeq"/>
        </authorList>
    </citation>
    <scope>IDENTIFICATION</scope>
    <source>
        <tissue evidence="7">Whole Larva</tissue>
    </source>
</reference>
<dbReference type="InterPro" id="IPR002969">
    <property type="entry name" value="ApolipopD"/>
</dbReference>
<proteinExistence type="predicted"/>
<keyword evidence="6" id="KW-1185">Reference proteome</keyword>
<accession>A0ABM1M6X2</accession>
<organism evidence="6 7">
    <name type="scientific">Nicrophorus vespilloides</name>
    <name type="common">Boreal carrion beetle</name>
    <dbReference type="NCBI Taxonomy" id="110193"/>
    <lineage>
        <taxon>Eukaryota</taxon>
        <taxon>Metazoa</taxon>
        <taxon>Ecdysozoa</taxon>
        <taxon>Arthropoda</taxon>
        <taxon>Hexapoda</taxon>
        <taxon>Insecta</taxon>
        <taxon>Pterygota</taxon>
        <taxon>Neoptera</taxon>
        <taxon>Endopterygota</taxon>
        <taxon>Coleoptera</taxon>
        <taxon>Polyphaga</taxon>
        <taxon>Staphyliniformia</taxon>
        <taxon>Silphidae</taxon>
        <taxon>Nicrophorinae</taxon>
        <taxon>Nicrophorus</taxon>
    </lineage>
</organism>
<dbReference type="PANTHER" id="PTHR10612:SF34">
    <property type="entry name" value="APOLIPOPROTEIN D"/>
    <property type="match status" value="1"/>
</dbReference>
<dbReference type="GeneID" id="108558043"/>
<feature type="domain" description="Lipocalin/cytosolic fatty-acid binding" evidence="4">
    <location>
        <begin position="118"/>
        <end position="259"/>
    </location>
</feature>
<dbReference type="PANTHER" id="PTHR10612">
    <property type="entry name" value="APOLIPOPROTEIN D"/>
    <property type="match status" value="1"/>
</dbReference>
<dbReference type="InterPro" id="IPR000566">
    <property type="entry name" value="Lipocln_cytosolic_FA-bd_dom"/>
</dbReference>
<dbReference type="Gene3D" id="2.40.128.20">
    <property type="match status" value="2"/>
</dbReference>
<dbReference type="RefSeq" id="XP_017770322.1">
    <property type="nucleotide sequence ID" value="XM_017914833.1"/>
</dbReference>
<dbReference type="SUPFAM" id="SSF50814">
    <property type="entry name" value="Lipocalins"/>
    <property type="match status" value="2"/>
</dbReference>
<evidence type="ECO:0000259" key="4">
    <source>
        <dbReference type="Pfam" id="PF00061"/>
    </source>
</evidence>
<evidence type="ECO:0000259" key="5">
    <source>
        <dbReference type="Pfam" id="PF08212"/>
    </source>
</evidence>
<dbReference type="Proteomes" id="UP000695000">
    <property type="component" value="Unplaced"/>
</dbReference>
<evidence type="ECO:0000256" key="1">
    <source>
        <dbReference type="ARBA" id="ARBA00019890"/>
    </source>
</evidence>
<feature type="transmembrane region" description="Helical" evidence="3">
    <location>
        <begin position="343"/>
        <end position="363"/>
    </location>
</feature>
<evidence type="ECO:0000313" key="6">
    <source>
        <dbReference type="Proteomes" id="UP000695000"/>
    </source>
</evidence>
<dbReference type="Pfam" id="PF08212">
    <property type="entry name" value="Lipocalin_2"/>
    <property type="match status" value="1"/>
</dbReference>
<evidence type="ECO:0000313" key="7">
    <source>
        <dbReference type="RefSeq" id="XP_017770322.1"/>
    </source>
</evidence>
<sequence length="529" mass="59484">MQKSSDFANYSNKQRWFFSKILHRPSGRTPLIADPTILAFFHCVFQICRNNRYKFNTLCGYINQDLLDVSRYFCKMFDQRVCLLVTSVLAVVGAQIPSLGYCPDYVPMTDFNMNRFLGKWYETERYFTFSEVASRCIVTDYAKGPSGRIYVSNEVTNRLTGVKRVISGNLQLAGKQDEGKLNVKYTTSPISQETTLSVLDTDYDNFAVVWSCTGIGPIHAQNAWLMTRDRLPTGEVLQKAYGILDKFKISRTFFIKTDQEGCAVAASEINAANGITAISTIPEATGTEQRIESAKEVDTTEEKATTVAEHILSTSTKETSGKDGPSEPPVRLMTCLMHMQKMLLLLLLAMFATGALAQVPFLGSCPNIPTMDNFDTNKYAGKWFEAERYFALFEFGGKCITGDYHIKKNGDITIINHQTSALTGIRSTIEGLGNMIDRSDEAKLTVQFPSLPVSFSVPYWVLDTDYENYSVVWSCTNFGIFSVKNAWILTRSRKPSLESMKKAYHILDSNGISRAYFIRTDQVNCPSQY</sequence>
<dbReference type="InterPro" id="IPR012674">
    <property type="entry name" value="Calycin"/>
</dbReference>
<feature type="domain" description="Lipocalin/cytosolic fatty-acid binding" evidence="5">
    <location>
        <begin position="375"/>
        <end position="521"/>
    </location>
</feature>
<keyword evidence="3" id="KW-1133">Transmembrane helix</keyword>
<name>A0ABM1M6X2_NICVS</name>
<dbReference type="PRINTS" id="PR01219">
    <property type="entry name" value="APOLIPOPROTD"/>
</dbReference>